<dbReference type="Pfam" id="PF00244">
    <property type="entry name" value="14-3-3"/>
    <property type="match status" value="1"/>
</dbReference>
<dbReference type="eggNOG" id="KOG0841">
    <property type="taxonomic scope" value="Eukaryota"/>
</dbReference>
<dbReference type="SUPFAM" id="SSF48445">
    <property type="entry name" value="14-3-3 protein"/>
    <property type="match status" value="1"/>
</dbReference>
<dbReference type="SMART" id="SM00101">
    <property type="entry name" value="14_3_3"/>
    <property type="match status" value="1"/>
</dbReference>
<dbReference type="STRING" id="436017.A4S116"/>
<dbReference type="Gramene" id="ABO97367">
    <property type="protein sequence ID" value="ABO97367"/>
    <property type="gene ID" value="OSTLU_6675"/>
</dbReference>
<organism evidence="4 5">
    <name type="scientific">Ostreococcus lucimarinus (strain CCE9901)</name>
    <dbReference type="NCBI Taxonomy" id="436017"/>
    <lineage>
        <taxon>Eukaryota</taxon>
        <taxon>Viridiplantae</taxon>
        <taxon>Chlorophyta</taxon>
        <taxon>Mamiellophyceae</taxon>
        <taxon>Mamiellales</taxon>
        <taxon>Bathycoccaceae</taxon>
        <taxon>Ostreococcus</taxon>
    </lineage>
</organism>
<evidence type="ECO:0000313" key="4">
    <source>
        <dbReference type="EMBL" id="ABO97367.1"/>
    </source>
</evidence>
<feature type="non-terminal residue" evidence="4">
    <location>
        <position position="238"/>
    </location>
</feature>
<dbReference type="Gene3D" id="1.20.190.20">
    <property type="entry name" value="14-3-3 domain"/>
    <property type="match status" value="1"/>
</dbReference>
<evidence type="ECO:0000256" key="2">
    <source>
        <dbReference type="PIRSR" id="PIRSR000868-1"/>
    </source>
</evidence>
<dbReference type="PIRSF" id="PIRSF000868">
    <property type="entry name" value="14-3-3"/>
    <property type="match status" value="1"/>
</dbReference>
<evidence type="ECO:0000256" key="1">
    <source>
        <dbReference type="ARBA" id="ARBA00006141"/>
    </source>
</evidence>
<dbReference type="OrthoDB" id="10260625at2759"/>
<dbReference type="Proteomes" id="UP000001568">
    <property type="component" value="Chromosome 8"/>
</dbReference>
<keyword evidence="5" id="KW-1185">Reference proteome</keyword>
<gene>
    <name evidence="4" type="ORF">OSTLU_6675</name>
</gene>
<proteinExistence type="inferred from homology"/>
<dbReference type="InterPro" id="IPR036815">
    <property type="entry name" value="14-3-3_dom_sf"/>
</dbReference>
<dbReference type="PRINTS" id="PR00305">
    <property type="entry name" value="1433ZETA"/>
</dbReference>
<comment type="similarity">
    <text evidence="1">Belongs to the 14-3-3 family.</text>
</comment>
<feature type="domain" description="14-3-3" evidence="3">
    <location>
        <begin position="1"/>
        <end position="238"/>
    </location>
</feature>
<dbReference type="RefSeq" id="XP_001419074.1">
    <property type="nucleotide sequence ID" value="XM_001419037.1"/>
</dbReference>
<dbReference type="EMBL" id="CP000588">
    <property type="protein sequence ID" value="ABO97367.1"/>
    <property type="molecule type" value="Genomic_DNA"/>
</dbReference>
<dbReference type="HOGENOM" id="CLU_058290_0_0_1"/>
<name>A4S116_OSTLU</name>
<dbReference type="GeneID" id="5003357"/>
<dbReference type="InterPro" id="IPR023410">
    <property type="entry name" value="14-3-3_domain"/>
</dbReference>
<dbReference type="OMA" id="VECQSEV"/>
<dbReference type="CDD" id="cd08774">
    <property type="entry name" value="14-3-3"/>
    <property type="match status" value="1"/>
</dbReference>
<dbReference type="KEGG" id="olu:OSTLU_6675"/>
<dbReference type="AlphaFoldDB" id="A4S116"/>
<dbReference type="PANTHER" id="PTHR18860">
    <property type="entry name" value="14-3-3 PROTEIN"/>
    <property type="match status" value="1"/>
</dbReference>
<accession>A4S116</accession>
<sequence length="238" mass="25994">ESLVFSAKLSQQCGRDEDMLGSMRTLAATCDEELTDEERNLFSVALKNVLQSLRSSIAVAKAMELRERQLANDDGAALAKGYAQKLSAELSRFCSSTIEAIERRLSTPTESSAHARVFYLKLLGDYWRYTCEVDIDADKRDEAIAHCTDAYEVGVELAATSGLTMCDPIRLGLYLNQTVFLYEIVGKHSGAIAISNACVCAFESAREAIGVADVADVGEAMADAEAIVQLMRNNCVLW</sequence>
<protein>
    <recommendedName>
        <fullName evidence="3">14-3-3 domain-containing protein</fullName>
    </recommendedName>
</protein>
<evidence type="ECO:0000313" key="5">
    <source>
        <dbReference type="Proteomes" id="UP000001568"/>
    </source>
</evidence>
<feature type="site" description="Interaction with phosphoserine on interacting protein" evidence="2">
    <location>
        <position position="128"/>
    </location>
</feature>
<evidence type="ECO:0000259" key="3">
    <source>
        <dbReference type="SMART" id="SM00101"/>
    </source>
</evidence>
<feature type="non-terminal residue" evidence="4">
    <location>
        <position position="1"/>
    </location>
</feature>
<reference evidence="4 5" key="1">
    <citation type="journal article" date="2007" name="Proc. Natl. Acad. Sci. U.S.A.">
        <title>The tiny eukaryote Ostreococcus provides genomic insights into the paradox of plankton speciation.</title>
        <authorList>
            <person name="Palenik B."/>
            <person name="Grimwood J."/>
            <person name="Aerts A."/>
            <person name="Rouze P."/>
            <person name="Salamov A."/>
            <person name="Putnam N."/>
            <person name="Dupont C."/>
            <person name="Jorgensen R."/>
            <person name="Derelle E."/>
            <person name="Rombauts S."/>
            <person name="Zhou K."/>
            <person name="Otillar R."/>
            <person name="Merchant S.S."/>
            <person name="Podell S."/>
            <person name="Gaasterland T."/>
            <person name="Napoli C."/>
            <person name="Gendler K."/>
            <person name="Manuell A."/>
            <person name="Tai V."/>
            <person name="Vallon O."/>
            <person name="Piganeau G."/>
            <person name="Jancek S."/>
            <person name="Heijde M."/>
            <person name="Jabbari K."/>
            <person name="Bowler C."/>
            <person name="Lohr M."/>
            <person name="Robbens S."/>
            <person name="Werner G."/>
            <person name="Dubchak I."/>
            <person name="Pazour G.J."/>
            <person name="Ren Q."/>
            <person name="Paulsen I."/>
            <person name="Delwiche C."/>
            <person name="Schmutz J."/>
            <person name="Rokhsar D."/>
            <person name="Van de Peer Y."/>
            <person name="Moreau H."/>
            <person name="Grigoriev I.V."/>
        </authorList>
    </citation>
    <scope>NUCLEOTIDE SEQUENCE [LARGE SCALE GENOMIC DNA]</scope>
    <source>
        <strain evidence="4 5">CCE9901</strain>
    </source>
</reference>
<dbReference type="InterPro" id="IPR000308">
    <property type="entry name" value="14-3-3"/>
</dbReference>
<feature type="site" description="Interaction with phosphoserine on interacting protein" evidence="2">
    <location>
        <position position="54"/>
    </location>
</feature>